<evidence type="ECO:0000256" key="2">
    <source>
        <dbReference type="SAM" id="MobiDB-lite"/>
    </source>
</evidence>
<keyword evidence="5" id="KW-1185">Reference proteome</keyword>
<dbReference type="AlphaFoldDB" id="A0A9X2JLH6"/>
<evidence type="ECO:0000259" key="3">
    <source>
        <dbReference type="PROSITE" id="PS50994"/>
    </source>
</evidence>
<dbReference type="GO" id="GO:0004803">
    <property type="term" value="F:transposase activity"/>
    <property type="evidence" value="ECO:0007669"/>
    <property type="project" value="TreeGrafter"/>
</dbReference>
<dbReference type="Pfam" id="PF00665">
    <property type="entry name" value="rve"/>
    <property type="match status" value="1"/>
</dbReference>
<dbReference type="InterPro" id="IPR036397">
    <property type="entry name" value="RNaseH_sf"/>
</dbReference>
<dbReference type="GO" id="GO:0015074">
    <property type="term" value="P:DNA integration"/>
    <property type="evidence" value="ECO:0007669"/>
    <property type="project" value="InterPro"/>
</dbReference>
<keyword evidence="1" id="KW-0233">DNA recombination</keyword>
<organism evidence="4 5">
    <name type="scientific">Ligilactobacillus ubinensis</name>
    <dbReference type="NCBI Taxonomy" id="2876789"/>
    <lineage>
        <taxon>Bacteria</taxon>
        <taxon>Bacillati</taxon>
        <taxon>Bacillota</taxon>
        <taxon>Bacilli</taxon>
        <taxon>Lactobacillales</taxon>
        <taxon>Lactobacillaceae</taxon>
        <taxon>Ligilactobacillus</taxon>
    </lineage>
</organism>
<dbReference type="Pfam" id="PF13936">
    <property type="entry name" value="HTH_38"/>
    <property type="match status" value="1"/>
</dbReference>
<dbReference type="InterPro" id="IPR001584">
    <property type="entry name" value="Integrase_cat-core"/>
</dbReference>
<reference evidence="4 5" key="1">
    <citation type="journal article" date="2023" name="Int. J. Syst. Evol. Microbiol.">
        <title>Ligilactobacillus ubinensis sp. nov., a novel species isolated from the wild ferment of a durian fruit (Durio zibethinus).</title>
        <authorList>
            <person name="Heng Y.C."/>
            <person name="Menon N."/>
            <person name="Chen B."/>
            <person name="Loo B.Z.L."/>
            <person name="Wong G.W.J."/>
            <person name="Lim A.C.H."/>
            <person name="Silvaraju S."/>
            <person name="Kittelmann S."/>
        </authorList>
    </citation>
    <scope>NUCLEOTIDE SEQUENCE [LARGE SCALE GENOMIC DNA]</scope>
    <source>
        <strain evidence="4 5">WILCCON 0076</strain>
    </source>
</reference>
<feature type="region of interest" description="Disordered" evidence="2">
    <location>
        <begin position="271"/>
        <end position="291"/>
    </location>
</feature>
<dbReference type="GO" id="GO:0006310">
    <property type="term" value="P:DNA recombination"/>
    <property type="evidence" value="ECO:0007669"/>
    <property type="project" value="UniProtKB-KW"/>
</dbReference>
<dbReference type="NCBIfam" id="NF033563">
    <property type="entry name" value="transpos_IS30"/>
    <property type="match status" value="1"/>
</dbReference>
<comment type="caution">
    <text evidence="4">The sequence shown here is derived from an EMBL/GenBank/DDBJ whole genome shotgun (WGS) entry which is preliminary data.</text>
</comment>
<evidence type="ECO:0000313" key="5">
    <source>
        <dbReference type="Proteomes" id="UP001139006"/>
    </source>
</evidence>
<dbReference type="InterPro" id="IPR051917">
    <property type="entry name" value="Transposase-Integrase"/>
</dbReference>
<dbReference type="PANTHER" id="PTHR10948">
    <property type="entry name" value="TRANSPOSASE"/>
    <property type="match status" value="1"/>
</dbReference>
<dbReference type="Gene3D" id="3.30.420.10">
    <property type="entry name" value="Ribonuclease H-like superfamily/Ribonuclease H"/>
    <property type="match status" value="1"/>
</dbReference>
<name>A0A9X2JLH6_9LACO</name>
<dbReference type="Proteomes" id="UP001139006">
    <property type="component" value="Unassembled WGS sequence"/>
</dbReference>
<dbReference type="SUPFAM" id="SSF53098">
    <property type="entry name" value="Ribonuclease H-like"/>
    <property type="match status" value="1"/>
</dbReference>
<sequence length="291" mass="33417">MSHYQHLTINDREMILESLAQSKTIREIARKLKRAPSTISREIKRHMSKNAGRYSPDKAQNDYKFSKSKCGRKTRFIEDPSLFQRIKHLFLDCQWSPEEISQRLLLETGEKIISFITIYRGVYAGLFDKPGLSQGNRGAIRKLRHRGKPRHNKDYVEKRGKIPITNTIHERPEAANKRTEFGHWEADTVAGKTGQSCLVTLVDRKSRFLIASKATKKSSKPVTTELMAMLEKIGKSNLKTITPDRGKEFSKHVQLTDLLGIPFYFPDPHAPWQRGSNENTNGLLREYTPKG</sequence>
<feature type="domain" description="Integrase catalytic" evidence="3">
    <location>
        <begin position="168"/>
        <end position="291"/>
    </location>
</feature>
<gene>
    <name evidence="4" type="ORF">LB941_01790</name>
</gene>
<dbReference type="EMBL" id="JAIULA010000002">
    <property type="protein sequence ID" value="MCP0886066.1"/>
    <property type="molecule type" value="Genomic_DNA"/>
</dbReference>
<protein>
    <submittedName>
        <fullName evidence="4">IS30 family transposase</fullName>
    </submittedName>
</protein>
<dbReference type="GO" id="GO:0032196">
    <property type="term" value="P:transposition"/>
    <property type="evidence" value="ECO:0007669"/>
    <property type="project" value="TreeGrafter"/>
</dbReference>
<evidence type="ECO:0000256" key="1">
    <source>
        <dbReference type="ARBA" id="ARBA00023172"/>
    </source>
</evidence>
<dbReference type="GO" id="GO:0003676">
    <property type="term" value="F:nucleic acid binding"/>
    <property type="evidence" value="ECO:0007669"/>
    <property type="project" value="InterPro"/>
</dbReference>
<proteinExistence type="predicted"/>
<dbReference type="PANTHER" id="PTHR10948:SF23">
    <property type="entry name" value="TRANSPOSASE INSI FOR INSERTION SEQUENCE ELEMENT IS30A-RELATED"/>
    <property type="match status" value="1"/>
</dbReference>
<dbReference type="GO" id="GO:0005829">
    <property type="term" value="C:cytosol"/>
    <property type="evidence" value="ECO:0007669"/>
    <property type="project" value="TreeGrafter"/>
</dbReference>
<dbReference type="InterPro" id="IPR012337">
    <property type="entry name" value="RNaseH-like_sf"/>
</dbReference>
<dbReference type="PROSITE" id="PS50994">
    <property type="entry name" value="INTEGRASE"/>
    <property type="match status" value="1"/>
</dbReference>
<dbReference type="InterPro" id="IPR025246">
    <property type="entry name" value="IS30-like_HTH"/>
</dbReference>
<evidence type="ECO:0000313" key="4">
    <source>
        <dbReference type="EMBL" id="MCP0886066.1"/>
    </source>
</evidence>
<dbReference type="InterPro" id="IPR053392">
    <property type="entry name" value="Transposase_IS30-like"/>
</dbReference>
<accession>A0A9X2JLH6</accession>